<accession>A0A7S3YTF7</accession>
<feature type="compositionally biased region" description="Basic residues" evidence="2">
    <location>
        <begin position="1"/>
        <end position="29"/>
    </location>
</feature>
<proteinExistence type="predicted"/>
<evidence type="ECO:0000313" key="3">
    <source>
        <dbReference type="EMBL" id="CAE0661309.1"/>
    </source>
</evidence>
<keyword evidence="1" id="KW-0175">Coiled coil</keyword>
<dbReference type="EMBL" id="HBIV01017755">
    <property type="protein sequence ID" value="CAE0661309.1"/>
    <property type="molecule type" value="Transcribed_RNA"/>
</dbReference>
<dbReference type="AlphaFoldDB" id="A0A7S3YTF7"/>
<evidence type="ECO:0000256" key="2">
    <source>
        <dbReference type="SAM" id="MobiDB-lite"/>
    </source>
</evidence>
<gene>
    <name evidence="3" type="ORF">LGLO00237_LOCUS12900</name>
</gene>
<feature type="region of interest" description="Disordered" evidence="2">
    <location>
        <begin position="383"/>
        <end position="409"/>
    </location>
</feature>
<feature type="coiled-coil region" evidence="1">
    <location>
        <begin position="177"/>
        <end position="250"/>
    </location>
</feature>
<sequence length="447" mass="50269">MISSSRKHHPNTKSNRLPHKSNRLPHKSKGYYSHGANSNASDPQHPALLTKKSSSIMPSRRGPGTRPSLKRKPVQDADLQIPEIKHVAHQMNILARLQKLHLTCLNKHSEAHAELMEMRSLLNQICLNHINKGSRFVSRSAMRQQVRRMLKERSGVVSRVPEINMNWSQLLQTADDVRKKRKKIKTLDKQLSNERIKLEGALKRLDSKLRQLNDLLRNLKTQESKFKDDQVEMKRDIEKLSNEYVNLVRDCGFVEKTAHRRLNDVLHKVGSCPVENFPKYLRPVAAAYKKNQESKTMLAQIEKDQAEIEKQRESLARCRSEAEKLPKVLTPSTLQGQLETVETFELGDRVSIPSPAGSSSSSSHVQGSIVAFPRNTTITVQLDRQEEDEEEGGGGGCAPSNSNPLGSGRTVDVKAGLVWFDWADEFPFPASVAESQETTPPPGEAAE</sequence>
<feature type="coiled-coil region" evidence="1">
    <location>
        <begin position="291"/>
        <end position="321"/>
    </location>
</feature>
<feature type="region of interest" description="Disordered" evidence="2">
    <location>
        <begin position="1"/>
        <end position="76"/>
    </location>
</feature>
<evidence type="ECO:0000256" key="1">
    <source>
        <dbReference type="SAM" id="Coils"/>
    </source>
</evidence>
<organism evidence="3">
    <name type="scientific">Lotharella globosa</name>
    <dbReference type="NCBI Taxonomy" id="91324"/>
    <lineage>
        <taxon>Eukaryota</taxon>
        <taxon>Sar</taxon>
        <taxon>Rhizaria</taxon>
        <taxon>Cercozoa</taxon>
        <taxon>Chlorarachniophyceae</taxon>
        <taxon>Lotharella</taxon>
    </lineage>
</organism>
<feature type="region of interest" description="Disordered" evidence="2">
    <location>
        <begin position="349"/>
        <end position="370"/>
    </location>
</feature>
<protein>
    <submittedName>
        <fullName evidence="3">Uncharacterized protein</fullName>
    </submittedName>
</protein>
<name>A0A7S3YTF7_9EUKA</name>
<feature type="compositionally biased region" description="Low complexity" evidence="2">
    <location>
        <begin position="351"/>
        <end position="370"/>
    </location>
</feature>
<reference evidence="3" key="1">
    <citation type="submission" date="2021-01" db="EMBL/GenBank/DDBJ databases">
        <authorList>
            <person name="Corre E."/>
            <person name="Pelletier E."/>
            <person name="Niang G."/>
            <person name="Scheremetjew M."/>
            <person name="Finn R."/>
            <person name="Kale V."/>
            <person name="Holt S."/>
            <person name="Cochrane G."/>
            <person name="Meng A."/>
            <person name="Brown T."/>
            <person name="Cohen L."/>
        </authorList>
    </citation>
    <scope>NUCLEOTIDE SEQUENCE</scope>
    <source>
        <strain evidence="3">CCCM811</strain>
    </source>
</reference>